<evidence type="ECO:0000313" key="1">
    <source>
        <dbReference type="EMBL" id="SFK71342.1"/>
    </source>
</evidence>
<protein>
    <submittedName>
        <fullName evidence="1">Uncharacterized protein</fullName>
    </submittedName>
</protein>
<dbReference type="RefSeq" id="WP_091685305.1">
    <property type="nucleotide sequence ID" value="NZ_FOSN01000016.1"/>
</dbReference>
<organism evidence="1 2">
    <name type="scientific">Methylocapsa palsarum</name>
    <dbReference type="NCBI Taxonomy" id="1612308"/>
    <lineage>
        <taxon>Bacteria</taxon>
        <taxon>Pseudomonadati</taxon>
        <taxon>Pseudomonadota</taxon>
        <taxon>Alphaproteobacteria</taxon>
        <taxon>Hyphomicrobiales</taxon>
        <taxon>Beijerinckiaceae</taxon>
        <taxon>Methylocapsa</taxon>
    </lineage>
</organism>
<sequence length="123" mass="12567">MISDRHGPAFKRGAIVVVAAYAFALQALIGAAASPMDQKPAQGVLCGVNSNSPESPGRPHSGHGLCCILASVFCAHIFSGAEQATVASPPRVASNLAWLARGRFGAVSRVSASFLARGPPESL</sequence>
<gene>
    <name evidence="1" type="ORF">SAMN05444581_11636</name>
</gene>
<dbReference type="Proteomes" id="UP000198755">
    <property type="component" value="Unassembled WGS sequence"/>
</dbReference>
<dbReference type="AlphaFoldDB" id="A0A1I4BR80"/>
<dbReference type="EMBL" id="FOSN01000016">
    <property type="protein sequence ID" value="SFK71342.1"/>
    <property type="molecule type" value="Genomic_DNA"/>
</dbReference>
<dbReference type="STRING" id="1612308.SAMN05444581_11636"/>
<reference evidence="1 2" key="1">
    <citation type="submission" date="2016-10" db="EMBL/GenBank/DDBJ databases">
        <authorList>
            <person name="de Groot N.N."/>
        </authorList>
    </citation>
    <scope>NUCLEOTIDE SEQUENCE [LARGE SCALE GENOMIC DNA]</scope>
    <source>
        <strain evidence="1 2">NE2</strain>
    </source>
</reference>
<accession>A0A1I4BR80</accession>
<evidence type="ECO:0000313" key="2">
    <source>
        <dbReference type="Proteomes" id="UP000198755"/>
    </source>
</evidence>
<proteinExistence type="predicted"/>
<name>A0A1I4BR80_9HYPH</name>
<keyword evidence="2" id="KW-1185">Reference proteome</keyword>